<evidence type="ECO:0000256" key="1">
    <source>
        <dbReference type="SAM" id="Phobius"/>
    </source>
</evidence>
<keyword evidence="1" id="KW-1133">Transmembrane helix</keyword>
<proteinExistence type="predicted"/>
<evidence type="ECO:0000313" key="2">
    <source>
        <dbReference type="EMBL" id="MCK9878231.1"/>
    </source>
</evidence>
<evidence type="ECO:0000313" key="3">
    <source>
        <dbReference type="Proteomes" id="UP001201873"/>
    </source>
</evidence>
<dbReference type="EMBL" id="JALKFT010000029">
    <property type="protein sequence ID" value="MCK9878231.1"/>
    <property type="molecule type" value="Genomic_DNA"/>
</dbReference>
<organism evidence="2 3">
    <name type="scientific">Frankia umida</name>
    <dbReference type="NCBI Taxonomy" id="573489"/>
    <lineage>
        <taxon>Bacteria</taxon>
        <taxon>Bacillati</taxon>
        <taxon>Actinomycetota</taxon>
        <taxon>Actinomycetes</taxon>
        <taxon>Frankiales</taxon>
        <taxon>Frankiaceae</taxon>
        <taxon>Frankia</taxon>
    </lineage>
</organism>
<reference evidence="2 3" key="1">
    <citation type="submission" date="2022-04" db="EMBL/GenBank/DDBJ databases">
        <title>Genome diversity in the genus Frankia.</title>
        <authorList>
            <person name="Carlos-Shanley C."/>
            <person name="Hahn D."/>
        </authorList>
    </citation>
    <scope>NUCLEOTIDE SEQUENCE [LARGE SCALE GENOMIC DNA]</scope>
    <source>
        <strain evidence="2 3">Ag45/Mut15</strain>
    </source>
</reference>
<keyword evidence="1" id="KW-0472">Membrane</keyword>
<name>A0ABT0K338_9ACTN</name>
<keyword evidence="3" id="KW-1185">Reference proteome</keyword>
<accession>A0ABT0K338</accession>
<dbReference type="RefSeq" id="WP_248826354.1">
    <property type="nucleotide sequence ID" value="NZ_JALKFT010000029.1"/>
</dbReference>
<dbReference type="Proteomes" id="UP001201873">
    <property type="component" value="Unassembled WGS sequence"/>
</dbReference>
<protein>
    <recommendedName>
        <fullName evidence="4">Major facilitator superfamily (MFS) profile domain-containing protein</fullName>
    </recommendedName>
</protein>
<evidence type="ECO:0008006" key="4">
    <source>
        <dbReference type="Google" id="ProtNLM"/>
    </source>
</evidence>
<gene>
    <name evidence="2" type="ORF">MXD59_21080</name>
</gene>
<sequence>MGDAFGCAILATLAEDHTASRSRAGDTAATALTEGFRIGFIATAVTMVVGVLVAVLLLREDGRGEKVDIVGAQAAALEGSG</sequence>
<comment type="caution">
    <text evidence="2">The sequence shown here is derived from an EMBL/GenBank/DDBJ whole genome shotgun (WGS) entry which is preliminary data.</text>
</comment>
<feature type="transmembrane region" description="Helical" evidence="1">
    <location>
        <begin position="40"/>
        <end position="58"/>
    </location>
</feature>
<keyword evidence="1" id="KW-0812">Transmembrane</keyword>